<protein>
    <recommendedName>
        <fullName evidence="3">M28 family peptidase</fullName>
    </recommendedName>
</protein>
<evidence type="ECO:0008006" key="3">
    <source>
        <dbReference type="Google" id="ProtNLM"/>
    </source>
</evidence>
<accession>A0A7G9R8A1</accession>
<evidence type="ECO:0000313" key="2">
    <source>
        <dbReference type="Proteomes" id="UP000515947"/>
    </source>
</evidence>
<proteinExistence type="predicted"/>
<keyword evidence="2" id="KW-1185">Reference proteome</keyword>
<sequence length="304" mass="33806">MVWANADHFTLTAAGIPSIYFNTVGTQYLTRNYHTNYDVIENVDFDYLAMNIEVVNDIWVDHDRAELPILDFVARFTEAKARIDYHAEPGVGLAELPGVDQSAVAELHAAVAAFGSAAERLDARLAQGRVQAERKVGALMLAAERELLRKLVALDVFDQYVFPHEQLQRDATRMQLAIDALEAGNPGLANGTYVRRTGLTNAGRLFAYESYVAELARHDPGFDQLQWGGQAHLAPYVDLWQEYHSIAAKVTAGETAPAAFAEEIASIREKLQPVYAELDRRLRWMAQVFDDAGTDLTAAERLAR</sequence>
<dbReference type="EMBL" id="CP060713">
    <property type="protein sequence ID" value="QNN51826.1"/>
    <property type="molecule type" value="Genomic_DNA"/>
</dbReference>
<name>A0A7G9R8A1_9ACTN</name>
<dbReference type="Proteomes" id="UP000515947">
    <property type="component" value="Chromosome"/>
</dbReference>
<dbReference type="SUPFAM" id="SSF53187">
    <property type="entry name" value="Zn-dependent exopeptidases"/>
    <property type="match status" value="1"/>
</dbReference>
<dbReference type="KEGG" id="nmes:H9L09_14945"/>
<gene>
    <name evidence="1" type="ORF">H9L09_14945</name>
</gene>
<dbReference type="AlphaFoldDB" id="A0A7G9R8A1"/>
<dbReference type="RefSeq" id="WP_187577669.1">
    <property type="nucleotide sequence ID" value="NZ_CP060713.1"/>
</dbReference>
<evidence type="ECO:0000313" key="1">
    <source>
        <dbReference type="EMBL" id="QNN51826.1"/>
    </source>
</evidence>
<reference evidence="1 2" key="1">
    <citation type="submission" date="2020-08" db="EMBL/GenBank/DDBJ databases">
        <title>Genome sequence of Nocardioides mesophilus KACC 16243T.</title>
        <authorList>
            <person name="Hyun D.-W."/>
            <person name="Bae J.-W."/>
        </authorList>
    </citation>
    <scope>NUCLEOTIDE SEQUENCE [LARGE SCALE GENOMIC DNA]</scope>
    <source>
        <strain evidence="1 2">KACC 16243</strain>
    </source>
</reference>
<organism evidence="1 2">
    <name type="scientific">Nocardioides mesophilus</name>
    <dbReference type="NCBI Taxonomy" id="433659"/>
    <lineage>
        <taxon>Bacteria</taxon>
        <taxon>Bacillati</taxon>
        <taxon>Actinomycetota</taxon>
        <taxon>Actinomycetes</taxon>
        <taxon>Propionibacteriales</taxon>
        <taxon>Nocardioidaceae</taxon>
        <taxon>Nocardioides</taxon>
    </lineage>
</organism>
<dbReference type="Gene3D" id="3.40.630.10">
    <property type="entry name" value="Zn peptidases"/>
    <property type="match status" value="1"/>
</dbReference>